<keyword evidence="1" id="KW-0813">Transport</keyword>
<feature type="transmembrane region" description="Helical" evidence="9">
    <location>
        <begin position="78"/>
        <end position="107"/>
    </location>
</feature>
<dbReference type="PANTHER" id="PTHR30578:SF0">
    <property type="entry name" value="ION-TRANSLOCATING OXIDOREDUCTASE COMPLEX SUBUNIT D"/>
    <property type="match status" value="1"/>
</dbReference>
<dbReference type="GO" id="GO:0055085">
    <property type="term" value="P:transmembrane transport"/>
    <property type="evidence" value="ECO:0007669"/>
    <property type="project" value="InterPro"/>
</dbReference>
<name>A0A6P1XY78_9SPIR</name>
<feature type="transmembrane region" description="Helical" evidence="9">
    <location>
        <begin position="47"/>
        <end position="66"/>
    </location>
</feature>
<keyword evidence="5 9" id="KW-0812">Transmembrane</keyword>
<evidence type="ECO:0000313" key="11">
    <source>
        <dbReference type="Proteomes" id="UP000464374"/>
    </source>
</evidence>
<dbReference type="EMBL" id="CP048020">
    <property type="protein sequence ID" value="QHX42387.1"/>
    <property type="molecule type" value="Genomic_DNA"/>
</dbReference>
<accession>A0A6P1XY78</accession>
<evidence type="ECO:0000256" key="1">
    <source>
        <dbReference type="ARBA" id="ARBA00022448"/>
    </source>
</evidence>
<reference evidence="10 11" key="1">
    <citation type="submission" date="2020-01" db="EMBL/GenBank/DDBJ databases">
        <title>Complete genome sequence of a human oral phylogroup 1 Treponema sp. strain ATCC 700766, originally isolated from periodontitis dental plaque.</title>
        <authorList>
            <person name="Chan Y."/>
            <person name="Huo Y.-B."/>
            <person name="Yu X.-L."/>
            <person name="Zeng H."/>
            <person name="Leung W.-K."/>
            <person name="Watt R.M."/>
        </authorList>
    </citation>
    <scope>NUCLEOTIDE SEQUENCE [LARGE SCALE GENOMIC DNA]</scope>
    <source>
        <strain evidence="10 11">OMZ 804</strain>
    </source>
</reference>
<feature type="transmembrane region" description="Helical" evidence="9">
    <location>
        <begin position="204"/>
        <end position="221"/>
    </location>
</feature>
<dbReference type="AlphaFoldDB" id="A0A6P1XY78"/>
<feature type="transmembrane region" description="Helical" evidence="9">
    <location>
        <begin position="286"/>
        <end position="307"/>
    </location>
</feature>
<evidence type="ECO:0000256" key="4">
    <source>
        <dbReference type="ARBA" id="ARBA00022643"/>
    </source>
</evidence>
<gene>
    <name evidence="10" type="ORF">GWP43_01795</name>
</gene>
<dbReference type="InterPro" id="IPR004338">
    <property type="entry name" value="NqrB/RnfD"/>
</dbReference>
<evidence type="ECO:0000313" key="10">
    <source>
        <dbReference type="EMBL" id="QHX42387.1"/>
    </source>
</evidence>
<feature type="transmembrane region" description="Helical" evidence="9">
    <location>
        <begin position="313"/>
        <end position="333"/>
    </location>
</feature>
<evidence type="ECO:0000256" key="8">
    <source>
        <dbReference type="ARBA" id="ARBA00023136"/>
    </source>
</evidence>
<keyword evidence="7 9" id="KW-1133">Transmembrane helix</keyword>
<evidence type="ECO:0000256" key="9">
    <source>
        <dbReference type="SAM" id="Phobius"/>
    </source>
</evidence>
<feature type="transmembrane region" description="Helical" evidence="9">
    <location>
        <begin position="228"/>
        <end position="245"/>
    </location>
</feature>
<dbReference type="Pfam" id="PF03116">
    <property type="entry name" value="NQR2_RnfD_RnfE"/>
    <property type="match status" value="1"/>
</dbReference>
<proteinExistence type="predicted"/>
<keyword evidence="6" id="KW-1278">Translocase</keyword>
<keyword evidence="3" id="KW-0285">Flavoprotein</keyword>
<dbReference type="RefSeq" id="WP_162662230.1">
    <property type="nucleotide sequence ID" value="NZ_CP048020.1"/>
</dbReference>
<dbReference type="Proteomes" id="UP000464374">
    <property type="component" value="Chromosome"/>
</dbReference>
<evidence type="ECO:0000256" key="3">
    <source>
        <dbReference type="ARBA" id="ARBA00022630"/>
    </source>
</evidence>
<feature type="transmembrane region" description="Helical" evidence="9">
    <location>
        <begin position="23"/>
        <end position="41"/>
    </location>
</feature>
<protein>
    <submittedName>
        <fullName evidence="10">Uncharacterized protein</fullName>
    </submittedName>
</protein>
<evidence type="ECO:0000256" key="2">
    <source>
        <dbReference type="ARBA" id="ARBA00022553"/>
    </source>
</evidence>
<keyword evidence="2" id="KW-0597">Phosphoprotein</keyword>
<keyword evidence="4" id="KW-0288">FMN</keyword>
<evidence type="ECO:0000256" key="5">
    <source>
        <dbReference type="ARBA" id="ARBA00022692"/>
    </source>
</evidence>
<feature type="transmembrane region" description="Helical" evidence="9">
    <location>
        <begin position="257"/>
        <end position="274"/>
    </location>
</feature>
<evidence type="ECO:0000256" key="7">
    <source>
        <dbReference type="ARBA" id="ARBA00022989"/>
    </source>
</evidence>
<dbReference type="GO" id="GO:0005886">
    <property type="term" value="C:plasma membrane"/>
    <property type="evidence" value="ECO:0007669"/>
    <property type="project" value="TreeGrafter"/>
</dbReference>
<evidence type="ECO:0000256" key="6">
    <source>
        <dbReference type="ARBA" id="ARBA00022967"/>
    </source>
</evidence>
<organism evidence="10 11">
    <name type="scientific">Treponema vincentii</name>
    <dbReference type="NCBI Taxonomy" id="69710"/>
    <lineage>
        <taxon>Bacteria</taxon>
        <taxon>Pseudomonadati</taxon>
        <taxon>Spirochaetota</taxon>
        <taxon>Spirochaetia</taxon>
        <taxon>Spirochaetales</taxon>
        <taxon>Treponemataceae</taxon>
        <taxon>Treponema</taxon>
    </lineage>
</organism>
<keyword evidence="8 9" id="KW-0472">Membrane</keyword>
<sequence>MPYNRTMLAPAPYIYTGMNARQTAILVLSLLSLQLIAMGIMHDFASIFLVISAGAAAALASFLIGYMQGKSSFDIHALVTGLLIGFFLPVNGGFVFSFLIAFMSYFFSWGVFGGKGFSWINPVMLAACIAAVCKPDCFVQPAGINRIISEGSVFSALKGSGLLQTPADQYITSMFNSTFLHEVDVTLPEGYIGLFLHYPSAIPAFRYNLLTLCSSIVLLSVKTIHKTLPFTFLIVYGLLVYLFPSAGHTSTYGQGDVLSAILTSGALFSAFFVMNDSGSIPRSWEGRFITGILTGIFAFCIAGPGAIPAGIPFAVLFVGCLTPLIEWLEAYFYKRRRGAL</sequence>
<dbReference type="KEGG" id="trz:GWP43_01795"/>
<dbReference type="PANTHER" id="PTHR30578">
    <property type="entry name" value="ELECTRON TRANSPORT COMPLEX PROTEIN RNFD"/>
    <property type="match status" value="1"/>
</dbReference>